<reference evidence="1" key="1">
    <citation type="submission" date="2018-05" db="EMBL/GenBank/DDBJ databases">
        <authorList>
            <person name="Lanie J.A."/>
            <person name="Ng W.-L."/>
            <person name="Kazmierczak K.M."/>
            <person name="Andrzejewski T.M."/>
            <person name="Davidsen T.M."/>
            <person name="Wayne K.J."/>
            <person name="Tettelin H."/>
            <person name="Glass J.I."/>
            <person name="Rusch D."/>
            <person name="Podicherti R."/>
            <person name="Tsui H.-C.T."/>
            <person name="Winkler M.E."/>
        </authorList>
    </citation>
    <scope>NUCLEOTIDE SEQUENCE</scope>
</reference>
<dbReference type="SUPFAM" id="SSF53649">
    <property type="entry name" value="Alkaline phosphatase-like"/>
    <property type="match status" value="1"/>
</dbReference>
<protein>
    <submittedName>
        <fullName evidence="1">Uncharacterized protein</fullName>
    </submittedName>
</protein>
<organism evidence="1">
    <name type="scientific">marine metagenome</name>
    <dbReference type="NCBI Taxonomy" id="408172"/>
    <lineage>
        <taxon>unclassified sequences</taxon>
        <taxon>metagenomes</taxon>
        <taxon>ecological metagenomes</taxon>
    </lineage>
</organism>
<dbReference type="PANTHER" id="PTHR43737">
    <property type="entry name" value="BLL7424 PROTEIN"/>
    <property type="match status" value="1"/>
</dbReference>
<evidence type="ECO:0000313" key="1">
    <source>
        <dbReference type="EMBL" id="SVB54439.1"/>
    </source>
</evidence>
<dbReference type="PANTHER" id="PTHR43737:SF1">
    <property type="entry name" value="DUF1501 DOMAIN-CONTAINING PROTEIN"/>
    <property type="match status" value="1"/>
</dbReference>
<dbReference type="AlphaFoldDB" id="A0A382EVL1"/>
<gene>
    <name evidence="1" type="ORF">METZ01_LOCUS207293</name>
</gene>
<name>A0A382EVL1_9ZZZZ</name>
<accession>A0A382EVL1</accession>
<dbReference type="InterPro" id="IPR010869">
    <property type="entry name" value="DUF1501"/>
</dbReference>
<feature type="non-terminal residue" evidence="1">
    <location>
        <position position="1"/>
    </location>
</feature>
<dbReference type="EMBL" id="UINC01046429">
    <property type="protein sequence ID" value="SVB54439.1"/>
    <property type="molecule type" value="Genomic_DNA"/>
</dbReference>
<sequence>RTFLSDMGMGLAGLALGGILAEDSIARNPEPSGNPLIQPKAKNIIWLFMSGGVSQMESFDPKPALNKYAGKSLADTPFKDVYDDPFVKENFRPFEKDNKRSFRQKILPMQIGYGKRGQSGIEVTDWWPHVSECIDDIAVVRSMWTTDNDHGAQLQFHTGRHISDGFFPSIGSWVHYGLGTLNENLPKFIVLGNPVGDCCGGVHAHQANYLGASHDGVHMKSSNPLPYGKPAGKIFKEEQEKNFELVKRLNGYSAIEYPEDSELRARIQAYELAFRMQTSVPEVFDLSAESTETKELYGSGFGTQCLTARRMVERGVRFVQIYHAAGVAGGWDAHSNLKDNHTKNCLAVDKPIAGLLKDLKRRGMLDETLVVWGTEFGRTPGTEGTTGRDHHPFGFSIWMAGGGVKGGVVHGATDELGLLAIEDRHYITDVHATVLHQLGLDSRELEVPGRKRLAIEHGRPIRQILA</sequence>
<dbReference type="Pfam" id="PF07394">
    <property type="entry name" value="DUF1501"/>
    <property type="match status" value="1"/>
</dbReference>
<dbReference type="InterPro" id="IPR017850">
    <property type="entry name" value="Alkaline_phosphatase_core_sf"/>
</dbReference>
<proteinExistence type="predicted"/>